<dbReference type="EMBL" id="PZQS01000013">
    <property type="protein sequence ID" value="PVD19364.1"/>
    <property type="molecule type" value="Genomic_DNA"/>
</dbReference>
<dbReference type="InterPro" id="IPR003654">
    <property type="entry name" value="OAR_dom"/>
</dbReference>
<evidence type="ECO:0000313" key="4">
    <source>
        <dbReference type="EMBL" id="PVD19364.1"/>
    </source>
</evidence>
<name>A0A2T7NDW3_POMCA</name>
<evidence type="ECO:0000256" key="2">
    <source>
        <dbReference type="SAM" id="MobiDB-lite"/>
    </source>
</evidence>
<protein>
    <recommendedName>
        <fullName evidence="3">OAR domain-containing protein</fullName>
    </recommendedName>
</protein>
<evidence type="ECO:0000256" key="1">
    <source>
        <dbReference type="ARBA" id="ARBA00004123"/>
    </source>
</evidence>
<feature type="domain" description="OAR" evidence="3">
    <location>
        <begin position="113"/>
        <end position="126"/>
    </location>
</feature>
<dbReference type="Pfam" id="PF03826">
    <property type="entry name" value="OAR"/>
    <property type="match status" value="1"/>
</dbReference>
<dbReference type="GO" id="GO:0005634">
    <property type="term" value="C:nucleus"/>
    <property type="evidence" value="ECO:0007669"/>
    <property type="project" value="UniProtKB-SubCell"/>
</dbReference>
<evidence type="ECO:0000259" key="3">
    <source>
        <dbReference type="PROSITE" id="PS50803"/>
    </source>
</evidence>
<dbReference type="PROSITE" id="PS50803">
    <property type="entry name" value="OAR"/>
    <property type="match status" value="1"/>
</dbReference>
<evidence type="ECO:0000313" key="5">
    <source>
        <dbReference type="Proteomes" id="UP000245119"/>
    </source>
</evidence>
<feature type="region of interest" description="Disordered" evidence="2">
    <location>
        <begin position="1"/>
        <end position="23"/>
    </location>
</feature>
<dbReference type="AlphaFoldDB" id="A0A2T7NDW3"/>
<accession>A0A2T7NDW3</accession>
<comment type="subcellular location">
    <subcellularLocation>
        <location evidence="1">Nucleus</location>
    </subcellularLocation>
</comment>
<reference evidence="4 5" key="1">
    <citation type="submission" date="2018-04" db="EMBL/GenBank/DDBJ databases">
        <title>The genome of golden apple snail Pomacea canaliculata provides insight into stress tolerance and invasive adaptation.</title>
        <authorList>
            <person name="Liu C."/>
            <person name="Liu B."/>
            <person name="Ren Y."/>
            <person name="Zhang Y."/>
            <person name="Wang H."/>
            <person name="Li S."/>
            <person name="Jiang F."/>
            <person name="Yin L."/>
            <person name="Zhang G."/>
            <person name="Qian W."/>
            <person name="Fan W."/>
        </authorList>
    </citation>
    <scope>NUCLEOTIDE SEQUENCE [LARGE SCALE GENOMIC DNA]</scope>
    <source>
        <strain evidence="4">SZHN2017</strain>
        <tissue evidence="4">Muscle</tissue>
    </source>
</reference>
<sequence length="158" mass="16801">MGRDSPTAYLGGESPPGLGDMSPVARQTLSFSAPMDTFWTTRFPHLTGGVGVPGMNFFMAGPHGLHGTPPFHPINLAMAQSNRSLMEQRENQGCRPLLMTDSAGEGLQARLTSSIEALRMRAKEHSTGTAPGGSIESPARKYSAMSPVLGDAERETTN</sequence>
<organism evidence="4 5">
    <name type="scientific">Pomacea canaliculata</name>
    <name type="common">Golden apple snail</name>
    <dbReference type="NCBI Taxonomy" id="400727"/>
    <lineage>
        <taxon>Eukaryota</taxon>
        <taxon>Metazoa</taxon>
        <taxon>Spiralia</taxon>
        <taxon>Lophotrochozoa</taxon>
        <taxon>Mollusca</taxon>
        <taxon>Gastropoda</taxon>
        <taxon>Caenogastropoda</taxon>
        <taxon>Architaenioglossa</taxon>
        <taxon>Ampullarioidea</taxon>
        <taxon>Ampullariidae</taxon>
        <taxon>Pomacea</taxon>
    </lineage>
</organism>
<dbReference type="OrthoDB" id="6159439at2759"/>
<feature type="region of interest" description="Disordered" evidence="2">
    <location>
        <begin position="122"/>
        <end position="158"/>
    </location>
</feature>
<dbReference type="Proteomes" id="UP000245119">
    <property type="component" value="Linkage Group LG13"/>
</dbReference>
<comment type="caution">
    <text evidence="4">The sequence shown here is derived from an EMBL/GenBank/DDBJ whole genome shotgun (WGS) entry which is preliminary data.</text>
</comment>
<gene>
    <name evidence="4" type="ORF">C0Q70_19852</name>
</gene>
<proteinExistence type="predicted"/>
<keyword evidence="5" id="KW-1185">Reference proteome</keyword>